<dbReference type="Gene3D" id="1.10.260.40">
    <property type="entry name" value="lambda repressor-like DNA-binding domains"/>
    <property type="match status" value="1"/>
</dbReference>
<dbReference type="CDD" id="cd01545">
    <property type="entry name" value="PBP1_SalR"/>
    <property type="match status" value="1"/>
</dbReference>
<evidence type="ECO:0000313" key="6">
    <source>
        <dbReference type="Proteomes" id="UP001589906"/>
    </source>
</evidence>
<evidence type="ECO:0000256" key="1">
    <source>
        <dbReference type="ARBA" id="ARBA00023015"/>
    </source>
</evidence>
<proteinExistence type="predicted"/>
<dbReference type="Pfam" id="PF13377">
    <property type="entry name" value="Peripla_BP_3"/>
    <property type="match status" value="1"/>
</dbReference>
<reference evidence="5 6" key="1">
    <citation type="submission" date="2024-09" db="EMBL/GenBank/DDBJ databases">
        <authorList>
            <person name="Sun Q."/>
            <person name="Mori K."/>
        </authorList>
    </citation>
    <scope>NUCLEOTIDE SEQUENCE [LARGE SCALE GENOMIC DNA]</scope>
    <source>
        <strain evidence="5 6">NCAIM B.02621</strain>
    </source>
</reference>
<keyword evidence="3" id="KW-0804">Transcription</keyword>
<name>A0ABV6R0K2_9CAUL</name>
<keyword evidence="6" id="KW-1185">Reference proteome</keyword>
<dbReference type="EMBL" id="JBHLSW010000003">
    <property type="protein sequence ID" value="MFC0633144.1"/>
    <property type="molecule type" value="Genomic_DNA"/>
</dbReference>
<protein>
    <submittedName>
        <fullName evidence="5">LacI family DNA-binding transcriptional regulator</fullName>
    </submittedName>
</protein>
<evidence type="ECO:0000256" key="3">
    <source>
        <dbReference type="ARBA" id="ARBA00023163"/>
    </source>
</evidence>
<comment type="caution">
    <text evidence="5">The sequence shown here is derived from an EMBL/GenBank/DDBJ whole genome shotgun (WGS) entry which is preliminary data.</text>
</comment>
<organism evidence="5 6">
    <name type="scientific">Brevundimonas balnearis</name>
    <dbReference type="NCBI Taxonomy" id="1572858"/>
    <lineage>
        <taxon>Bacteria</taxon>
        <taxon>Pseudomonadati</taxon>
        <taxon>Pseudomonadota</taxon>
        <taxon>Alphaproteobacteria</taxon>
        <taxon>Caulobacterales</taxon>
        <taxon>Caulobacteraceae</taxon>
        <taxon>Brevundimonas</taxon>
    </lineage>
</organism>
<sequence>MKPRSTRRKGAGHTIMDVARRADVSPMTVSRVINGERNVRETTRARVIEAIRELGYAPNPAARSLASAQSLKIGLLYSNPSAAYLSEFLLGGLDQCSRSGIQLVVQKCEPEDEAQAVEHMVASAVDGVLLPPPLCDSRAVIERLDEAGLPVVAVASGAPLPSVSAIRIDDLAAAEAMTRHLIALGHRRIGFILGHPNQTASGLRHQGYLRALRAGGIASDPTIVAQGYFTYHSGLDAAAALLTLEPRPTAIFASNDDMAAAAVAVAHRQGLDVPRDLTVVGFDDTAMATTIWPPLTTIRQPVAEMARHAVSLLAEAIRHRAEGAPSELKGELMSFTLVTRHSDAPPAS</sequence>
<dbReference type="PROSITE" id="PS50932">
    <property type="entry name" value="HTH_LACI_2"/>
    <property type="match status" value="1"/>
</dbReference>
<evidence type="ECO:0000256" key="2">
    <source>
        <dbReference type="ARBA" id="ARBA00023125"/>
    </source>
</evidence>
<accession>A0ABV6R0K2</accession>
<dbReference type="PANTHER" id="PTHR30146">
    <property type="entry name" value="LACI-RELATED TRANSCRIPTIONAL REPRESSOR"/>
    <property type="match status" value="1"/>
</dbReference>
<gene>
    <name evidence="5" type="ORF">ACFFGE_04535</name>
</gene>
<dbReference type="SUPFAM" id="SSF53822">
    <property type="entry name" value="Periplasmic binding protein-like I"/>
    <property type="match status" value="1"/>
</dbReference>
<dbReference type="PROSITE" id="PS00356">
    <property type="entry name" value="HTH_LACI_1"/>
    <property type="match status" value="1"/>
</dbReference>
<dbReference type="InterPro" id="IPR010982">
    <property type="entry name" value="Lambda_DNA-bd_dom_sf"/>
</dbReference>
<dbReference type="SUPFAM" id="SSF47413">
    <property type="entry name" value="lambda repressor-like DNA-binding domains"/>
    <property type="match status" value="1"/>
</dbReference>
<keyword evidence="1" id="KW-0805">Transcription regulation</keyword>
<dbReference type="CDD" id="cd01392">
    <property type="entry name" value="HTH_LacI"/>
    <property type="match status" value="1"/>
</dbReference>
<dbReference type="PANTHER" id="PTHR30146:SF153">
    <property type="entry name" value="LACTOSE OPERON REPRESSOR"/>
    <property type="match status" value="1"/>
</dbReference>
<dbReference type="Pfam" id="PF00356">
    <property type="entry name" value="LacI"/>
    <property type="match status" value="1"/>
</dbReference>
<dbReference type="Gene3D" id="3.40.50.2300">
    <property type="match status" value="2"/>
</dbReference>
<evidence type="ECO:0000259" key="4">
    <source>
        <dbReference type="PROSITE" id="PS50932"/>
    </source>
</evidence>
<dbReference type="InterPro" id="IPR000843">
    <property type="entry name" value="HTH_LacI"/>
</dbReference>
<dbReference type="InterPro" id="IPR046335">
    <property type="entry name" value="LacI/GalR-like_sensor"/>
</dbReference>
<dbReference type="SMART" id="SM00354">
    <property type="entry name" value="HTH_LACI"/>
    <property type="match status" value="1"/>
</dbReference>
<feature type="domain" description="HTH lacI-type" evidence="4">
    <location>
        <begin position="14"/>
        <end position="67"/>
    </location>
</feature>
<evidence type="ECO:0000313" key="5">
    <source>
        <dbReference type="EMBL" id="MFC0633144.1"/>
    </source>
</evidence>
<dbReference type="Proteomes" id="UP001589906">
    <property type="component" value="Unassembled WGS sequence"/>
</dbReference>
<dbReference type="RefSeq" id="WP_376834719.1">
    <property type="nucleotide sequence ID" value="NZ_JBHLSW010000003.1"/>
</dbReference>
<dbReference type="GO" id="GO:0003677">
    <property type="term" value="F:DNA binding"/>
    <property type="evidence" value="ECO:0007669"/>
    <property type="project" value="UniProtKB-KW"/>
</dbReference>
<dbReference type="InterPro" id="IPR028082">
    <property type="entry name" value="Peripla_BP_I"/>
</dbReference>
<keyword evidence="2 5" id="KW-0238">DNA-binding</keyword>